<accession>A0A7W9YGJ9</accession>
<keyword evidence="2" id="KW-1185">Reference proteome</keyword>
<dbReference type="SUPFAM" id="SSF52540">
    <property type="entry name" value="P-loop containing nucleoside triphosphate hydrolases"/>
    <property type="match status" value="1"/>
</dbReference>
<dbReference type="AlphaFoldDB" id="A0A7W9YGJ9"/>
<dbReference type="InterPro" id="IPR027417">
    <property type="entry name" value="P-loop_NTPase"/>
</dbReference>
<gene>
    <name evidence="1" type="ORF">HNR23_001747</name>
</gene>
<dbReference type="RefSeq" id="WP_184074917.1">
    <property type="nucleotide sequence ID" value="NZ_JACHDS010000001.1"/>
</dbReference>
<comment type="caution">
    <text evidence="1">The sequence shown here is derived from an EMBL/GenBank/DDBJ whole genome shotgun (WGS) entry which is preliminary data.</text>
</comment>
<dbReference type="EMBL" id="JACHDS010000001">
    <property type="protein sequence ID" value="MBB6171687.1"/>
    <property type="molecule type" value="Genomic_DNA"/>
</dbReference>
<evidence type="ECO:0000313" key="2">
    <source>
        <dbReference type="Proteomes" id="UP000546642"/>
    </source>
</evidence>
<evidence type="ECO:0000313" key="1">
    <source>
        <dbReference type="EMBL" id="MBB6171687.1"/>
    </source>
</evidence>
<dbReference type="Proteomes" id="UP000546642">
    <property type="component" value="Unassembled WGS sequence"/>
</dbReference>
<name>A0A7W9YGJ9_9ACTN</name>
<organism evidence="1 2">
    <name type="scientific">Nocardiopsis mwathae</name>
    <dbReference type="NCBI Taxonomy" id="1472723"/>
    <lineage>
        <taxon>Bacteria</taxon>
        <taxon>Bacillati</taxon>
        <taxon>Actinomycetota</taxon>
        <taxon>Actinomycetes</taxon>
        <taxon>Streptosporangiales</taxon>
        <taxon>Nocardiopsidaceae</taxon>
        <taxon>Nocardiopsis</taxon>
    </lineage>
</organism>
<dbReference type="Gene3D" id="3.40.50.300">
    <property type="entry name" value="P-loop containing nucleotide triphosphate hydrolases"/>
    <property type="match status" value="1"/>
</dbReference>
<sequence>MLIWINGAFGAGKTQAAFELHRRLPGSFVCDPEHLGFGLHRMLPKDRRGDFQDSPVWRSGVYEVLDGLLREYDGTVIVPMTVVVPAYHREMFGRLRESGHEVHHVSLLASPQTMMRRIRSRGEGRGGFAARNTQRCLTALRAPEFAAHLDTDHLPIGGVAEAIADKAGIELAPDRSDPLTRQARRWWTSLRHIRFD</sequence>
<reference evidence="1 2" key="1">
    <citation type="submission" date="2020-08" db="EMBL/GenBank/DDBJ databases">
        <title>Sequencing the genomes of 1000 actinobacteria strains.</title>
        <authorList>
            <person name="Klenk H.-P."/>
        </authorList>
    </citation>
    <scope>NUCLEOTIDE SEQUENCE [LARGE SCALE GENOMIC DNA]</scope>
    <source>
        <strain evidence="1 2">DSM 46659</strain>
    </source>
</reference>
<protein>
    <submittedName>
        <fullName evidence="1">Uncharacterized protein</fullName>
    </submittedName>
</protein>
<proteinExistence type="predicted"/>
<dbReference type="Pfam" id="PF13671">
    <property type="entry name" value="AAA_33"/>
    <property type="match status" value="1"/>
</dbReference>